<dbReference type="Proteomes" id="UP001499988">
    <property type="component" value="Unassembled WGS sequence"/>
</dbReference>
<dbReference type="InterPro" id="IPR001179">
    <property type="entry name" value="PPIase_FKBP_dom"/>
</dbReference>
<keyword evidence="4 5" id="KW-0413">Isomerase</keyword>
<evidence type="ECO:0000256" key="3">
    <source>
        <dbReference type="ARBA" id="ARBA00023110"/>
    </source>
</evidence>
<dbReference type="InterPro" id="IPR000774">
    <property type="entry name" value="PPIase_FKBP_N"/>
</dbReference>
<evidence type="ECO:0000256" key="1">
    <source>
        <dbReference type="ARBA" id="ARBA00000971"/>
    </source>
</evidence>
<keyword evidence="9" id="KW-1185">Reference proteome</keyword>
<organism evidence="8 9">
    <name type="scientific">Ferrimonas pelagia</name>
    <dbReference type="NCBI Taxonomy" id="1177826"/>
    <lineage>
        <taxon>Bacteria</taxon>
        <taxon>Pseudomonadati</taxon>
        <taxon>Pseudomonadota</taxon>
        <taxon>Gammaproteobacteria</taxon>
        <taxon>Alteromonadales</taxon>
        <taxon>Ferrimonadaceae</taxon>
        <taxon>Ferrimonas</taxon>
    </lineage>
</organism>
<evidence type="ECO:0000313" key="9">
    <source>
        <dbReference type="Proteomes" id="UP001499988"/>
    </source>
</evidence>
<sequence>MFKIIVAVVVIAASVWLFQRNQASKKLAVENIERGEIFLTENGQKEGVITTESGLQYEVLQEGEGAIYPRATDKVTVHYHGTFPNGTVFDSSVERGVPATFGLNQVIPGWTEGVQTMVVGQKNRFYIPARLAYGNRAVGTIPPGSLLVFEVELLDIGQ</sequence>
<evidence type="ECO:0000259" key="7">
    <source>
        <dbReference type="PROSITE" id="PS50059"/>
    </source>
</evidence>
<dbReference type="EC" id="5.2.1.8" evidence="6"/>
<dbReference type="Pfam" id="PF00254">
    <property type="entry name" value="FKBP_C"/>
    <property type="match status" value="1"/>
</dbReference>
<comment type="catalytic activity">
    <reaction evidence="1 5 6">
        <text>[protein]-peptidylproline (omega=180) = [protein]-peptidylproline (omega=0)</text>
        <dbReference type="Rhea" id="RHEA:16237"/>
        <dbReference type="Rhea" id="RHEA-COMP:10747"/>
        <dbReference type="Rhea" id="RHEA-COMP:10748"/>
        <dbReference type="ChEBI" id="CHEBI:83833"/>
        <dbReference type="ChEBI" id="CHEBI:83834"/>
        <dbReference type="EC" id="5.2.1.8"/>
    </reaction>
</comment>
<dbReference type="RefSeq" id="WP_345334886.1">
    <property type="nucleotide sequence ID" value="NZ_BAABJZ010000023.1"/>
</dbReference>
<reference evidence="9" key="1">
    <citation type="journal article" date="2019" name="Int. J. Syst. Evol. Microbiol.">
        <title>The Global Catalogue of Microorganisms (GCM) 10K type strain sequencing project: providing services to taxonomists for standard genome sequencing and annotation.</title>
        <authorList>
            <consortium name="The Broad Institute Genomics Platform"/>
            <consortium name="The Broad Institute Genome Sequencing Center for Infectious Disease"/>
            <person name="Wu L."/>
            <person name="Ma J."/>
        </authorList>
    </citation>
    <scope>NUCLEOTIDE SEQUENCE [LARGE SCALE GENOMIC DNA]</scope>
    <source>
        <strain evidence="9">JCM 18401</strain>
    </source>
</reference>
<gene>
    <name evidence="8" type="ORF">GCM10023333_16570</name>
</gene>
<evidence type="ECO:0000256" key="4">
    <source>
        <dbReference type="ARBA" id="ARBA00023235"/>
    </source>
</evidence>
<name>A0ABP9END2_9GAMM</name>
<evidence type="ECO:0000313" key="8">
    <source>
        <dbReference type="EMBL" id="GAA4882980.1"/>
    </source>
</evidence>
<feature type="domain" description="PPIase FKBP-type" evidence="7">
    <location>
        <begin position="72"/>
        <end position="157"/>
    </location>
</feature>
<evidence type="ECO:0000256" key="5">
    <source>
        <dbReference type="PROSITE-ProRule" id="PRU00277"/>
    </source>
</evidence>
<dbReference type="Gene3D" id="3.10.50.40">
    <property type="match status" value="1"/>
</dbReference>
<dbReference type="SUPFAM" id="SSF54534">
    <property type="entry name" value="FKBP-like"/>
    <property type="match status" value="1"/>
</dbReference>
<dbReference type="PROSITE" id="PS50059">
    <property type="entry name" value="FKBP_PPIASE"/>
    <property type="match status" value="1"/>
</dbReference>
<dbReference type="PANTHER" id="PTHR43811">
    <property type="entry name" value="FKBP-TYPE PEPTIDYL-PROLYL CIS-TRANS ISOMERASE FKPA"/>
    <property type="match status" value="1"/>
</dbReference>
<proteinExistence type="inferred from homology"/>
<accession>A0ABP9END2</accession>
<dbReference type="EMBL" id="BAABJZ010000023">
    <property type="protein sequence ID" value="GAA4882980.1"/>
    <property type="molecule type" value="Genomic_DNA"/>
</dbReference>
<dbReference type="GO" id="GO:0016853">
    <property type="term" value="F:isomerase activity"/>
    <property type="evidence" value="ECO:0007669"/>
    <property type="project" value="UniProtKB-KW"/>
</dbReference>
<protein>
    <recommendedName>
        <fullName evidence="6">Peptidyl-prolyl cis-trans isomerase</fullName>
        <ecNumber evidence="6">5.2.1.8</ecNumber>
    </recommendedName>
</protein>
<dbReference type="PANTHER" id="PTHR43811:SF19">
    <property type="entry name" value="39 KDA FK506-BINDING NUCLEAR PROTEIN"/>
    <property type="match status" value="1"/>
</dbReference>
<comment type="similarity">
    <text evidence="2 6">Belongs to the FKBP-type PPIase family.</text>
</comment>
<evidence type="ECO:0000256" key="6">
    <source>
        <dbReference type="RuleBase" id="RU003915"/>
    </source>
</evidence>
<evidence type="ECO:0000256" key="2">
    <source>
        <dbReference type="ARBA" id="ARBA00006577"/>
    </source>
</evidence>
<dbReference type="InterPro" id="IPR046357">
    <property type="entry name" value="PPIase_dom_sf"/>
</dbReference>
<keyword evidence="3 5" id="KW-0697">Rotamase</keyword>
<comment type="caution">
    <text evidence="8">The sequence shown here is derived from an EMBL/GenBank/DDBJ whole genome shotgun (WGS) entry which is preliminary data.</text>
</comment>
<dbReference type="Pfam" id="PF01346">
    <property type="entry name" value="FKBP_N"/>
    <property type="match status" value="1"/>
</dbReference>